<dbReference type="GO" id="GO:0005886">
    <property type="term" value="C:plasma membrane"/>
    <property type="evidence" value="ECO:0007669"/>
    <property type="project" value="UniProtKB-SubCell"/>
</dbReference>
<dbReference type="STRING" id="1090322.MettiDRAFT_2094"/>
<dbReference type="PANTHER" id="PTHR43304:SF1">
    <property type="entry name" value="PAC DOMAIN-CONTAINING PROTEIN"/>
    <property type="match status" value="1"/>
</dbReference>
<dbReference type="InterPro" id="IPR029016">
    <property type="entry name" value="GAF-like_dom_sf"/>
</dbReference>
<keyword evidence="11" id="KW-0472">Membrane</keyword>
<comment type="subcellular location">
    <subcellularLocation>
        <location evidence="2">Cell membrane</location>
    </subcellularLocation>
</comment>
<dbReference type="CDD" id="cd00082">
    <property type="entry name" value="HisKA"/>
    <property type="match status" value="1"/>
</dbReference>
<dbReference type="RefSeq" id="WP_023845756.1">
    <property type="nucleotide sequence ID" value="NZ_AZAJ01000001.1"/>
</dbReference>
<keyword evidence="5" id="KW-0597">Phosphoprotein</keyword>
<reference evidence="15 16" key="1">
    <citation type="submission" date="2013-08" db="EMBL/GenBank/DDBJ databases">
        <authorList>
            <consortium name="DOE Joint Genome Institute"/>
            <person name="Eisen J."/>
            <person name="Huntemann M."/>
            <person name="Han J."/>
            <person name="Chen A."/>
            <person name="Kyrpides N."/>
            <person name="Mavromatis K."/>
            <person name="Markowitz V."/>
            <person name="Palaniappan K."/>
            <person name="Ivanova N."/>
            <person name="Schaumberg A."/>
            <person name="Pati A."/>
            <person name="Liolios K."/>
            <person name="Nordberg H.P."/>
            <person name="Cantor M.N."/>
            <person name="Hua S.X."/>
            <person name="Woyke T."/>
        </authorList>
    </citation>
    <scope>NUCLEOTIDE SEQUENCE [LARGE SCALE GENOMIC DNA]</scope>
    <source>
        <strain evidence="15 16">DSM 2278</strain>
    </source>
</reference>
<evidence type="ECO:0000259" key="13">
    <source>
        <dbReference type="PROSITE" id="PS50112"/>
    </source>
</evidence>
<evidence type="ECO:0000256" key="7">
    <source>
        <dbReference type="ARBA" id="ARBA00022741"/>
    </source>
</evidence>
<dbReference type="Gene3D" id="3.30.450.40">
    <property type="match status" value="1"/>
</dbReference>
<dbReference type="SMART" id="SM00387">
    <property type="entry name" value="HATPase_c"/>
    <property type="match status" value="1"/>
</dbReference>
<evidence type="ECO:0000256" key="1">
    <source>
        <dbReference type="ARBA" id="ARBA00000085"/>
    </source>
</evidence>
<dbReference type="Proteomes" id="UP000019483">
    <property type="component" value="Unassembled WGS sequence"/>
</dbReference>
<dbReference type="InterPro" id="IPR003661">
    <property type="entry name" value="HisK_dim/P_dom"/>
</dbReference>
<evidence type="ECO:0000256" key="2">
    <source>
        <dbReference type="ARBA" id="ARBA00004236"/>
    </source>
</evidence>
<name>W9DZ22_METTI</name>
<dbReference type="OrthoDB" id="108583at2157"/>
<dbReference type="InterPro" id="IPR013656">
    <property type="entry name" value="PAS_4"/>
</dbReference>
<dbReference type="PANTHER" id="PTHR43304">
    <property type="entry name" value="PHYTOCHROME-LIKE PROTEIN CPH1"/>
    <property type="match status" value="1"/>
</dbReference>
<dbReference type="CDD" id="cd00130">
    <property type="entry name" value="PAS"/>
    <property type="match status" value="4"/>
</dbReference>
<sequence>MDETDKTNETAGFQENIKDENCSLSESEKRLKSIFKAAPIGIGVVSDRILTEVNSRICEMTGYTNEELIGSSARILYPTDADYEYVGTEKYRQISENGTGTVETKWLKKDGTIIDVLLSSTPIDINDLKLGVTFTALDISERKKTETTLKESEEKFRTLVSGMQQGLAVHEIITNDDGKVTDYRFLDANDSFERITGLKKEEIIGRTVLEVLPETEHYWIEQYGQVALTGEPLFYENYSRELGRYYEVVAYRPRHNQFATIITDVTDRKKAEEIHKLQGERDKAIIATLPDMLFVVDREGYCTEAHLGENAKTSIPIENLIGSNIKEVFPAEEARRYIEICNKCIDSGKLHTVEYYLKIDGKKSYFEARLSPIYNNQVLAIIRDITESKNFRDTLTTIAETGFEYGDDILRVLVRQLAISQDISTAFLAEYCTEEGDSEKGCTVAVWSHGKYKEEFDFKIEGTLCENVILNGEWLWPSKVQQLYPDSKVLRDLKAESYWGISLKNDSGETIGILAIIDDKPMERSEHLYSILSSFASRAAAEMERRKAEEMLVSATHRLFLATKSANMGIWEWDFKTNILIWDKKMHEIYGTEPIEFTGEFEFWKEKVHPDDIENALKEIDDAVSGIKEFKTEFRIITPNNETRFIEAHGMVERDLHGTPLKLIGANWDITDRKIVEEALIYSRIISEDTNRIKSEFMNNVSHELRTPLTSVIGFSDVLLQEDYEGLSKEQKKYVEYINSSGKNLLDIINKIIDFSRYEINDPENLNIKKITLDSFISEIMMLISKKAADKSIGLSFKRKESVGTFYADEHKLTQIIHNLLENAVKFTNPGGSITVETSAYGGMLRISVIDTGIGIDKDDMNEIFKPFLQLDGSIARKYNGTGIGLALCKKLVELHDGNMWVASEPGNGSNFTFEIPVDPYLDA</sequence>
<organism evidence="15 16">
    <name type="scientific">Methanolobus tindarius DSM 2278</name>
    <dbReference type="NCBI Taxonomy" id="1090322"/>
    <lineage>
        <taxon>Archaea</taxon>
        <taxon>Methanobacteriati</taxon>
        <taxon>Methanobacteriota</taxon>
        <taxon>Stenosarchaea group</taxon>
        <taxon>Methanomicrobia</taxon>
        <taxon>Methanosarcinales</taxon>
        <taxon>Methanosarcinaceae</taxon>
        <taxon>Methanolobus</taxon>
    </lineage>
</organism>
<dbReference type="SUPFAM" id="SSF47384">
    <property type="entry name" value="Homodimeric domain of signal transducing histidine kinase"/>
    <property type="match status" value="1"/>
</dbReference>
<dbReference type="InterPro" id="IPR005467">
    <property type="entry name" value="His_kinase_dom"/>
</dbReference>
<dbReference type="InterPro" id="IPR036097">
    <property type="entry name" value="HisK_dim/P_sf"/>
</dbReference>
<dbReference type="SUPFAM" id="SSF55781">
    <property type="entry name" value="GAF domain-like"/>
    <property type="match status" value="1"/>
</dbReference>
<dbReference type="Gene3D" id="3.30.565.10">
    <property type="entry name" value="Histidine kinase-like ATPase, C-terminal domain"/>
    <property type="match status" value="1"/>
</dbReference>
<dbReference type="SUPFAM" id="SSF55874">
    <property type="entry name" value="ATPase domain of HSP90 chaperone/DNA topoisomerase II/histidine kinase"/>
    <property type="match status" value="1"/>
</dbReference>
<feature type="domain" description="Histidine kinase" evidence="12">
    <location>
        <begin position="700"/>
        <end position="920"/>
    </location>
</feature>
<dbReference type="InterPro" id="IPR000700">
    <property type="entry name" value="PAS-assoc_C"/>
</dbReference>
<evidence type="ECO:0000259" key="14">
    <source>
        <dbReference type="PROSITE" id="PS50113"/>
    </source>
</evidence>
<evidence type="ECO:0000256" key="6">
    <source>
        <dbReference type="ARBA" id="ARBA00022679"/>
    </source>
</evidence>
<evidence type="ECO:0000313" key="15">
    <source>
        <dbReference type="EMBL" id="ETA68621.1"/>
    </source>
</evidence>
<dbReference type="InterPro" id="IPR035965">
    <property type="entry name" value="PAS-like_dom_sf"/>
</dbReference>
<dbReference type="Pfam" id="PF02518">
    <property type="entry name" value="HATPase_c"/>
    <property type="match status" value="1"/>
</dbReference>
<feature type="domain" description="PAS" evidence="13">
    <location>
        <begin position="152"/>
        <end position="231"/>
    </location>
</feature>
<dbReference type="SMART" id="SM00086">
    <property type="entry name" value="PAC"/>
    <property type="match status" value="3"/>
</dbReference>
<dbReference type="Pfam" id="PF13426">
    <property type="entry name" value="PAS_9"/>
    <property type="match status" value="1"/>
</dbReference>
<keyword evidence="4" id="KW-1003">Cell membrane</keyword>
<dbReference type="EMBL" id="AZAJ01000001">
    <property type="protein sequence ID" value="ETA68621.1"/>
    <property type="molecule type" value="Genomic_DNA"/>
</dbReference>
<keyword evidence="9" id="KW-0067">ATP-binding</keyword>
<evidence type="ECO:0000256" key="4">
    <source>
        <dbReference type="ARBA" id="ARBA00022475"/>
    </source>
</evidence>
<proteinExistence type="predicted"/>
<feature type="domain" description="PAS" evidence="13">
    <location>
        <begin position="27"/>
        <end position="80"/>
    </location>
</feature>
<dbReference type="Gene3D" id="2.10.70.100">
    <property type="match status" value="1"/>
</dbReference>
<dbReference type="SUPFAM" id="SSF55785">
    <property type="entry name" value="PYP-like sensor domain (PAS domain)"/>
    <property type="match status" value="4"/>
</dbReference>
<feature type="domain" description="PAC" evidence="14">
    <location>
        <begin position="100"/>
        <end position="151"/>
    </location>
</feature>
<dbReference type="Gene3D" id="3.30.450.20">
    <property type="entry name" value="PAS domain"/>
    <property type="match status" value="4"/>
</dbReference>
<accession>W9DZ22</accession>
<dbReference type="GO" id="GO:0000155">
    <property type="term" value="F:phosphorelay sensor kinase activity"/>
    <property type="evidence" value="ECO:0007669"/>
    <property type="project" value="InterPro"/>
</dbReference>
<comment type="caution">
    <text evidence="15">The sequence shown here is derived from an EMBL/GenBank/DDBJ whole genome shotgun (WGS) entry which is preliminary data.</text>
</comment>
<evidence type="ECO:0000256" key="10">
    <source>
        <dbReference type="ARBA" id="ARBA00023012"/>
    </source>
</evidence>
<dbReference type="AlphaFoldDB" id="W9DZ22"/>
<dbReference type="Pfam" id="PF08447">
    <property type="entry name" value="PAS_3"/>
    <property type="match status" value="1"/>
</dbReference>
<dbReference type="InterPro" id="IPR004358">
    <property type="entry name" value="Sig_transdc_His_kin-like_C"/>
</dbReference>
<dbReference type="EC" id="2.7.13.3" evidence="3"/>
<evidence type="ECO:0000313" key="16">
    <source>
        <dbReference type="Proteomes" id="UP000019483"/>
    </source>
</evidence>
<dbReference type="PROSITE" id="PS50112">
    <property type="entry name" value="PAS"/>
    <property type="match status" value="3"/>
</dbReference>
<dbReference type="InterPro" id="IPR013655">
    <property type="entry name" value="PAS_fold_3"/>
</dbReference>
<dbReference type="PRINTS" id="PR00344">
    <property type="entry name" value="BCTRLSENSOR"/>
</dbReference>
<gene>
    <name evidence="15" type="ORF">MettiDRAFT_2094</name>
</gene>
<dbReference type="NCBIfam" id="TIGR00229">
    <property type="entry name" value="sensory_box"/>
    <property type="match status" value="4"/>
</dbReference>
<dbReference type="SMART" id="SM00388">
    <property type="entry name" value="HisKA"/>
    <property type="match status" value="1"/>
</dbReference>
<dbReference type="InterPro" id="IPR052162">
    <property type="entry name" value="Sensor_kinase/Photoreceptor"/>
</dbReference>
<protein>
    <recommendedName>
        <fullName evidence="3">histidine kinase</fullName>
        <ecNumber evidence="3">2.7.13.3</ecNumber>
    </recommendedName>
</protein>
<dbReference type="InterPro" id="IPR003594">
    <property type="entry name" value="HATPase_dom"/>
</dbReference>
<evidence type="ECO:0000256" key="11">
    <source>
        <dbReference type="ARBA" id="ARBA00023136"/>
    </source>
</evidence>
<dbReference type="FunFam" id="3.30.565.10:FF:000023">
    <property type="entry name" value="PAS domain-containing sensor histidine kinase"/>
    <property type="match status" value="1"/>
</dbReference>
<keyword evidence="10" id="KW-0902">Two-component regulatory system</keyword>
<evidence type="ECO:0000256" key="5">
    <source>
        <dbReference type="ARBA" id="ARBA00022553"/>
    </source>
</evidence>
<dbReference type="PROSITE" id="PS50109">
    <property type="entry name" value="HIS_KIN"/>
    <property type="match status" value="1"/>
</dbReference>
<feature type="domain" description="PAS" evidence="13">
    <location>
        <begin position="555"/>
        <end position="627"/>
    </location>
</feature>
<dbReference type="CDD" id="cd16922">
    <property type="entry name" value="HATPase_EvgS-ArcB-TorS-like"/>
    <property type="match status" value="1"/>
</dbReference>
<dbReference type="InterPro" id="IPR036890">
    <property type="entry name" value="HATPase_C_sf"/>
</dbReference>
<keyword evidence="8" id="KW-0418">Kinase</keyword>
<dbReference type="InterPro" id="IPR000014">
    <property type="entry name" value="PAS"/>
</dbReference>
<dbReference type="Pfam" id="PF00512">
    <property type="entry name" value="HisKA"/>
    <property type="match status" value="1"/>
</dbReference>
<dbReference type="Pfam" id="PF08448">
    <property type="entry name" value="PAS_4"/>
    <property type="match status" value="2"/>
</dbReference>
<dbReference type="InterPro" id="IPR001610">
    <property type="entry name" value="PAC"/>
</dbReference>
<dbReference type="GO" id="GO:0006355">
    <property type="term" value="P:regulation of DNA-templated transcription"/>
    <property type="evidence" value="ECO:0007669"/>
    <property type="project" value="InterPro"/>
</dbReference>
<keyword evidence="7" id="KW-0547">Nucleotide-binding</keyword>
<evidence type="ECO:0000259" key="12">
    <source>
        <dbReference type="PROSITE" id="PS50109"/>
    </source>
</evidence>
<comment type="catalytic activity">
    <reaction evidence="1">
        <text>ATP + protein L-histidine = ADP + protein N-phospho-L-histidine.</text>
        <dbReference type="EC" id="2.7.13.3"/>
    </reaction>
</comment>
<feature type="domain" description="PAC" evidence="14">
    <location>
        <begin position="630"/>
        <end position="682"/>
    </location>
</feature>
<dbReference type="PROSITE" id="PS50113">
    <property type="entry name" value="PAC"/>
    <property type="match status" value="2"/>
</dbReference>
<evidence type="ECO:0000256" key="3">
    <source>
        <dbReference type="ARBA" id="ARBA00012438"/>
    </source>
</evidence>
<keyword evidence="16" id="KW-1185">Reference proteome</keyword>
<evidence type="ECO:0000256" key="8">
    <source>
        <dbReference type="ARBA" id="ARBA00022777"/>
    </source>
</evidence>
<dbReference type="Gene3D" id="1.10.287.130">
    <property type="match status" value="1"/>
</dbReference>
<dbReference type="GO" id="GO:0005524">
    <property type="term" value="F:ATP binding"/>
    <property type="evidence" value="ECO:0007669"/>
    <property type="project" value="UniProtKB-KW"/>
</dbReference>
<dbReference type="SMART" id="SM00091">
    <property type="entry name" value="PAS"/>
    <property type="match status" value="4"/>
</dbReference>
<evidence type="ECO:0000256" key="9">
    <source>
        <dbReference type="ARBA" id="ARBA00022840"/>
    </source>
</evidence>
<keyword evidence="6" id="KW-0808">Transferase</keyword>